<protein>
    <submittedName>
        <fullName evidence="2">Uncharacterized protein</fullName>
    </submittedName>
</protein>
<evidence type="ECO:0000313" key="2">
    <source>
        <dbReference type="EMBL" id="TYG93227.1"/>
    </source>
</evidence>
<dbReference type="AlphaFoldDB" id="A0A5D2EIZ0"/>
<organism evidence="2 3">
    <name type="scientific">Gossypium darwinii</name>
    <name type="common">Darwin's cotton</name>
    <name type="synonym">Gossypium barbadense var. darwinii</name>
    <dbReference type="NCBI Taxonomy" id="34276"/>
    <lineage>
        <taxon>Eukaryota</taxon>
        <taxon>Viridiplantae</taxon>
        <taxon>Streptophyta</taxon>
        <taxon>Embryophyta</taxon>
        <taxon>Tracheophyta</taxon>
        <taxon>Spermatophyta</taxon>
        <taxon>Magnoliopsida</taxon>
        <taxon>eudicotyledons</taxon>
        <taxon>Gunneridae</taxon>
        <taxon>Pentapetalae</taxon>
        <taxon>rosids</taxon>
        <taxon>malvids</taxon>
        <taxon>Malvales</taxon>
        <taxon>Malvaceae</taxon>
        <taxon>Malvoideae</taxon>
        <taxon>Gossypium</taxon>
    </lineage>
</organism>
<proteinExistence type="predicted"/>
<accession>A0A5D2EIZ0</accession>
<gene>
    <name evidence="2" type="ORF">ES288_A11G093900v1</name>
</gene>
<evidence type="ECO:0000256" key="1">
    <source>
        <dbReference type="SAM" id="MobiDB-lite"/>
    </source>
</evidence>
<name>A0A5D2EIZ0_GOSDA</name>
<keyword evidence="3" id="KW-1185">Reference proteome</keyword>
<dbReference type="Proteomes" id="UP000323506">
    <property type="component" value="Chromosome A11"/>
</dbReference>
<sequence>MKYKNERKEVSSPPRETHIRWGRTSQDDEPLIQMTANKNTKLTPQWIKERHEVRNKIHGWIALQLQ</sequence>
<feature type="region of interest" description="Disordered" evidence="1">
    <location>
        <begin position="1"/>
        <end position="20"/>
    </location>
</feature>
<dbReference type="EMBL" id="CM017698">
    <property type="protein sequence ID" value="TYG93227.1"/>
    <property type="molecule type" value="Genomic_DNA"/>
</dbReference>
<evidence type="ECO:0000313" key="3">
    <source>
        <dbReference type="Proteomes" id="UP000323506"/>
    </source>
</evidence>
<feature type="compositionally biased region" description="Basic and acidic residues" evidence="1">
    <location>
        <begin position="1"/>
        <end position="19"/>
    </location>
</feature>
<reference evidence="2 3" key="1">
    <citation type="submission" date="2019-06" db="EMBL/GenBank/DDBJ databases">
        <title>WGS assembly of Gossypium darwinii.</title>
        <authorList>
            <person name="Chen Z.J."/>
            <person name="Sreedasyam A."/>
            <person name="Ando A."/>
            <person name="Song Q."/>
            <person name="De L."/>
            <person name="Hulse-Kemp A."/>
            <person name="Ding M."/>
            <person name="Ye W."/>
            <person name="Kirkbride R."/>
            <person name="Jenkins J."/>
            <person name="Plott C."/>
            <person name="Lovell J."/>
            <person name="Lin Y.-M."/>
            <person name="Vaughn R."/>
            <person name="Liu B."/>
            <person name="Li W."/>
            <person name="Simpson S."/>
            <person name="Scheffler B."/>
            <person name="Saski C."/>
            <person name="Grover C."/>
            <person name="Hu G."/>
            <person name="Conover J."/>
            <person name="Carlson J."/>
            <person name="Shu S."/>
            <person name="Boston L."/>
            <person name="Williams M."/>
            <person name="Peterson D."/>
            <person name="Mcgee K."/>
            <person name="Jones D."/>
            <person name="Wendel J."/>
            <person name="Stelly D."/>
            <person name="Grimwood J."/>
            <person name="Schmutz J."/>
        </authorList>
    </citation>
    <scope>NUCLEOTIDE SEQUENCE [LARGE SCALE GENOMIC DNA]</scope>
    <source>
        <strain evidence="2">1808015.09</strain>
    </source>
</reference>